<keyword evidence="5" id="KW-0029">Amino-acid transport</keyword>
<dbReference type="PANTHER" id="PTHR11795">
    <property type="entry name" value="BRANCHED-CHAIN AMINO ACID TRANSPORT SYSTEM PERMEASE PROTEIN LIVH"/>
    <property type="match status" value="1"/>
</dbReference>
<evidence type="ECO:0000256" key="8">
    <source>
        <dbReference type="ARBA" id="ARBA00037998"/>
    </source>
</evidence>
<evidence type="ECO:0000256" key="2">
    <source>
        <dbReference type="ARBA" id="ARBA00022448"/>
    </source>
</evidence>
<dbReference type="Pfam" id="PF02653">
    <property type="entry name" value="BPD_transp_2"/>
    <property type="match status" value="1"/>
</dbReference>
<evidence type="ECO:0000313" key="11">
    <source>
        <dbReference type="Proteomes" id="UP000324252"/>
    </source>
</evidence>
<dbReference type="GO" id="GO:0005886">
    <property type="term" value="C:plasma membrane"/>
    <property type="evidence" value="ECO:0007669"/>
    <property type="project" value="UniProtKB-SubCell"/>
</dbReference>
<organism evidence="10 11">
    <name type="scientific">Lutimaribacter pacificus</name>
    <dbReference type="NCBI Taxonomy" id="391948"/>
    <lineage>
        <taxon>Bacteria</taxon>
        <taxon>Pseudomonadati</taxon>
        <taxon>Pseudomonadota</taxon>
        <taxon>Alphaproteobacteria</taxon>
        <taxon>Rhodobacterales</taxon>
        <taxon>Roseobacteraceae</taxon>
        <taxon>Lutimaribacter</taxon>
    </lineage>
</organism>
<reference evidence="10 11" key="1">
    <citation type="submission" date="2016-11" db="EMBL/GenBank/DDBJ databases">
        <authorList>
            <person name="Varghese N."/>
            <person name="Submissions S."/>
        </authorList>
    </citation>
    <scope>NUCLEOTIDE SEQUENCE [LARGE SCALE GENOMIC DNA]</scope>
    <source>
        <strain evidence="10 11">DSM 29620</strain>
    </source>
</reference>
<keyword evidence="3" id="KW-1003">Cell membrane</keyword>
<dbReference type="AlphaFoldDB" id="A0A1H0M468"/>
<evidence type="ECO:0000256" key="1">
    <source>
        <dbReference type="ARBA" id="ARBA00004651"/>
    </source>
</evidence>
<feature type="transmembrane region" description="Helical" evidence="9">
    <location>
        <begin position="12"/>
        <end position="31"/>
    </location>
</feature>
<evidence type="ECO:0000256" key="6">
    <source>
        <dbReference type="ARBA" id="ARBA00022989"/>
    </source>
</evidence>
<keyword evidence="2" id="KW-0813">Transport</keyword>
<evidence type="ECO:0000256" key="9">
    <source>
        <dbReference type="SAM" id="Phobius"/>
    </source>
</evidence>
<keyword evidence="4 9" id="KW-0812">Transmembrane</keyword>
<dbReference type="GO" id="GO:0022857">
    <property type="term" value="F:transmembrane transporter activity"/>
    <property type="evidence" value="ECO:0007669"/>
    <property type="project" value="InterPro"/>
</dbReference>
<keyword evidence="7 9" id="KW-0472">Membrane</keyword>
<dbReference type="Proteomes" id="UP000324252">
    <property type="component" value="Unassembled WGS sequence"/>
</dbReference>
<gene>
    <name evidence="10" type="ORF">SAMN05444142_10943</name>
</gene>
<comment type="subcellular location">
    <subcellularLocation>
        <location evidence="1">Cell membrane</location>
        <topology evidence="1">Multi-pass membrane protein</topology>
    </subcellularLocation>
</comment>
<evidence type="ECO:0000256" key="3">
    <source>
        <dbReference type="ARBA" id="ARBA00022475"/>
    </source>
</evidence>
<dbReference type="EMBL" id="FQZZ01000009">
    <property type="protein sequence ID" value="SHK77573.1"/>
    <property type="molecule type" value="Genomic_DNA"/>
</dbReference>
<evidence type="ECO:0000256" key="4">
    <source>
        <dbReference type="ARBA" id="ARBA00022692"/>
    </source>
</evidence>
<proteinExistence type="inferred from homology"/>
<dbReference type="GO" id="GO:0006865">
    <property type="term" value="P:amino acid transport"/>
    <property type="evidence" value="ECO:0007669"/>
    <property type="project" value="UniProtKB-KW"/>
</dbReference>
<evidence type="ECO:0000256" key="5">
    <source>
        <dbReference type="ARBA" id="ARBA00022970"/>
    </source>
</evidence>
<protein>
    <submittedName>
        <fullName evidence="10">Amino acid/amide ABC transporter membrane protein 1, HAAT family</fullName>
    </submittedName>
</protein>
<feature type="transmembrane region" description="Helical" evidence="9">
    <location>
        <begin position="38"/>
        <end position="56"/>
    </location>
</feature>
<feature type="transmembrane region" description="Helical" evidence="9">
    <location>
        <begin position="133"/>
        <end position="152"/>
    </location>
</feature>
<dbReference type="InterPro" id="IPR052157">
    <property type="entry name" value="BCAA_transport_permease"/>
</dbReference>
<sequence length="281" mass="30003">MELFLDTLNYFSLLMLVVLGLVVIFGLMNVINMAHGEFLLVGAYTVVGITGAGYSFWLALALAPVAGAVVGLLVEALVVRRIYHRFLDTILATWGVSLILKQGVILVFGPTAQSVANPLPGVMNVFGVDYPRMRLLIMAVAILLTLVLYIAMFRSNLGLRLRAVIANRDMASALGLNTRRMDMASFGLGAALAGFAGAIISPVMSVDPQMGAGFLIPSFLSILIGGVNSLIGPLFGVAAISGSSNLIAGWLSQADTQIIVFLMAMVVIRFFPEGILKRRQK</sequence>
<accession>A0A1H0M468</accession>
<dbReference type="RefSeq" id="WP_149789353.1">
    <property type="nucleotide sequence ID" value="NZ_FNIO01000009.1"/>
</dbReference>
<dbReference type="PANTHER" id="PTHR11795:SF447">
    <property type="entry name" value="ABC TRANSPORTER PERMEASE PROTEIN"/>
    <property type="match status" value="1"/>
</dbReference>
<feature type="transmembrane region" description="Helical" evidence="9">
    <location>
        <begin position="186"/>
        <end position="204"/>
    </location>
</feature>
<feature type="transmembrane region" description="Helical" evidence="9">
    <location>
        <begin position="91"/>
        <end position="113"/>
    </location>
</feature>
<evidence type="ECO:0000313" key="10">
    <source>
        <dbReference type="EMBL" id="SHK77573.1"/>
    </source>
</evidence>
<keyword evidence="11" id="KW-1185">Reference proteome</keyword>
<keyword evidence="6 9" id="KW-1133">Transmembrane helix</keyword>
<dbReference type="CDD" id="cd06582">
    <property type="entry name" value="TM_PBP1_LivH_like"/>
    <property type="match status" value="1"/>
</dbReference>
<feature type="transmembrane region" description="Helical" evidence="9">
    <location>
        <begin position="62"/>
        <end position="79"/>
    </location>
</feature>
<dbReference type="InterPro" id="IPR001851">
    <property type="entry name" value="ABC_transp_permease"/>
</dbReference>
<name>A0A1H0M468_9RHOB</name>
<evidence type="ECO:0000256" key="7">
    <source>
        <dbReference type="ARBA" id="ARBA00023136"/>
    </source>
</evidence>
<dbReference type="OrthoDB" id="9807115at2"/>
<comment type="similarity">
    <text evidence="8">Belongs to the binding-protein-dependent transport system permease family. LivHM subfamily.</text>
</comment>